<protein>
    <recommendedName>
        <fullName evidence="3">HTH tetR-type domain-containing protein</fullName>
    </recommendedName>
</protein>
<keyword evidence="1 2" id="KW-0238">DNA-binding</keyword>
<evidence type="ECO:0000256" key="2">
    <source>
        <dbReference type="PROSITE-ProRule" id="PRU00335"/>
    </source>
</evidence>
<dbReference type="OrthoDB" id="9810250at2"/>
<organism evidence="4 5">
    <name type="scientific">Paenibacillus etheri</name>
    <dbReference type="NCBI Taxonomy" id="1306852"/>
    <lineage>
        <taxon>Bacteria</taxon>
        <taxon>Bacillati</taxon>
        <taxon>Bacillota</taxon>
        <taxon>Bacilli</taxon>
        <taxon>Bacillales</taxon>
        <taxon>Paenibacillaceae</taxon>
        <taxon>Paenibacillus</taxon>
    </lineage>
</organism>
<dbReference type="InterPro" id="IPR001647">
    <property type="entry name" value="HTH_TetR"/>
</dbReference>
<evidence type="ECO:0000259" key="3">
    <source>
        <dbReference type="PROSITE" id="PS50977"/>
    </source>
</evidence>
<dbReference type="Proteomes" id="UP000054709">
    <property type="component" value="Unassembled WGS sequence"/>
</dbReference>
<dbReference type="SUPFAM" id="SSF46689">
    <property type="entry name" value="Homeodomain-like"/>
    <property type="match status" value="1"/>
</dbReference>
<dbReference type="EMBL" id="LCZJ02000017">
    <property type="protein sequence ID" value="KTD87747.1"/>
    <property type="molecule type" value="Genomic_DNA"/>
</dbReference>
<name>A0A0W1B2S7_9BACL</name>
<dbReference type="Pfam" id="PF00440">
    <property type="entry name" value="TetR_N"/>
    <property type="match status" value="1"/>
</dbReference>
<dbReference type="InterPro" id="IPR050624">
    <property type="entry name" value="HTH-type_Tx_Regulator"/>
</dbReference>
<gene>
    <name evidence="4" type="ORF">UQ64_08255</name>
</gene>
<proteinExistence type="predicted"/>
<accession>A0A0W1B2S7</accession>
<keyword evidence="5" id="KW-1185">Reference proteome</keyword>
<dbReference type="PRINTS" id="PR00455">
    <property type="entry name" value="HTHTETR"/>
</dbReference>
<evidence type="ECO:0000256" key="1">
    <source>
        <dbReference type="ARBA" id="ARBA00023125"/>
    </source>
</evidence>
<dbReference type="Gene3D" id="1.10.357.10">
    <property type="entry name" value="Tetracycline Repressor, domain 2"/>
    <property type="match status" value="1"/>
</dbReference>
<dbReference type="RefSeq" id="WP_060622402.1">
    <property type="nucleotide sequence ID" value="NZ_LCZJ02000017.1"/>
</dbReference>
<dbReference type="PANTHER" id="PTHR43479">
    <property type="entry name" value="ACREF/ENVCD OPERON REPRESSOR-RELATED"/>
    <property type="match status" value="1"/>
</dbReference>
<evidence type="ECO:0000313" key="5">
    <source>
        <dbReference type="Proteomes" id="UP000054709"/>
    </source>
</evidence>
<sequence>MNLREKQMQMTREIIKNTALSLFCAQGIERTDMAQIAEQAGVSRRTLYHHYKDKEELAAQIYALNLERMFGQLLFDFDFEQPVQSLENILDKYLALRDHQESLIYYDAIFGVYYSTLSKNPAELSDFKKAMEGWYSRLILLETIPVAPEEKNKWLNILQKSTHLYFMYLQKAVIITHQRGGVVTEEDRATDRQFKDFIMHGVRHSQDYKAP</sequence>
<dbReference type="PROSITE" id="PS50977">
    <property type="entry name" value="HTH_TETR_2"/>
    <property type="match status" value="1"/>
</dbReference>
<dbReference type="PANTHER" id="PTHR43479:SF11">
    <property type="entry name" value="ACREF_ENVCD OPERON REPRESSOR-RELATED"/>
    <property type="match status" value="1"/>
</dbReference>
<feature type="domain" description="HTH tetR-type" evidence="3">
    <location>
        <begin position="9"/>
        <end position="69"/>
    </location>
</feature>
<comment type="caution">
    <text evidence="4">The sequence shown here is derived from an EMBL/GenBank/DDBJ whole genome shotgun (WGS) entry which is preliminary data.</text>
</comment>
<evidence type="ECO:0000313" key="4">
    <source>
        <dbReference type="EMBL" id="KTD87747.1"/>
    </source>
</evidence>
<dbReference type="InterPro" id="IPR009057">
    <property type="entry name" value="Homeodomain-like_sf"/>
</dbReference>
<dbReference type="GO" id="GO:0003677">
    <property type="term" value="F:DNA binding"/>
    <property type="evidence" value="ECO:0007669"/>
    <property type="project" value="UniProtKB-UniRule"/>
</dbReference>
<dbReference type="AlphaFoldDB" id="A0A0W1B2S7"/>
<feature type="DNA-binding region" description="H-T-H motif" evidence="2">
    <location>
        <begin position="32"/>
        <end position="51"/>
    </location>
</feature>
<reference evidence="4 5" key="1">
    <citation type="journal article" date="2015" name="Int. Biodeterior. Biodegradation">
        <title>Physiological and genetic screening methods for the isolation of methyl tert-butyl ether-degrading bacteria for bioremediation purposes.</title>
        <authorList>
            <person name="Guisado I.M."/>
            <person name="Purswani J."/>
            <person name="Gonzalez Lopez J."/>
            <person name="Pozo C."/>
        </authorList>
    </citation>
    <scope>NUCLEOTIDE SEQUENCE [LARGE SCALE GENOMIC DNA]</scope>
    <source>
        <strain evidence="4 5">SH7</strain>
    </source>
</reference>